<evidence type="ECO:0000256" key="1">
    <source>
        <dbReference type="SAM" id="MobiDB-lite"/>
    </source>
</evidence>
<name>A0AAD5TP18_9FUNG</name>
<evidence type="ECO:0000313" key="4">
    <source>
        <dbReference type="Proteomes" id="UP001212152"/>
    </source>
</evidence>
<keyword evidence="2" id="KW-0472">Membrane</keyword>
<feature type="region of interest" description="Disordered" evidence="1">
    <location>
        <begin position="97"/>
        <end position="132"/>
    </location>
</feature>
<keyword evidence="4" id="KW-1185">Reference proteome</keyword>
<keyword evidence="2" id="KW-0812">Transmembrane</keyword>
<dbReference type="Proteomes" id="UP001212152">
    <property type="component" value="Unassembled WGS sequence"/>
</dbReference>
<feature type="compositionally biased region" description="Basic and acidic residues" evidence="1">
    <location>
        <begin position="101"/>
        <end position="110"/>
    </location>
</feature>
<feature type="transmembrane region" description="Helical" evidence="2">
    <location>
        <begin position="252"/>
        <end position="277"/>
    </location>
</feature>
<sequence length="487" mass="50957">MGGPGSTSLLCGTGSRQPSIASSRRQQPTHSHSRLNNLAASAASIPSTSPSIAPSGLRRQGSDLSVAYSLDESRYNTPLKEAMASWEDAFAAADGDSSVSIDERSVDDVSGHSAPSRGTGSRILSPSTRGSERSDLITRLPLHPVASHLLTSPRSLGYIPRVSGSGSARTVMNDATSSALNMSSSRIPTAGLSKPEKAVVDERAPTVIEESGSAASLLHAENTMHTLPIDRPSCPSEIPPAARSSSRRKRRWLLCAALTLSLIVCTAIVVGLVLLTLDRLGVLSWSTIKERIANAAKTVGNKFYYSFSPQVTKGGIVIIAIGSAAVALIGAGIGLAVRKHRRSSSQRRRSAVGPLVASSATLTDLPAPTGGKFSTFRSRGTPMQMQRSSSSGSLGLVHYNCDFILPSVPPLLPPDDQAQQRQHHSASAAEPPKAPYVAHRGGGGQVVRVLPSENAIRRIPTLVHGTLAPSMAGPTPPSLDPGRRKAS</sequence>
<evidence type="ECO:0000313" key="3">
    <source>
        <dbReference type="EMBL" id="KAJ3182673.1"/>
    </source>
</evidence>
<feature type="region of interest" description="Disordered" evidence="1">
    <location>
        <begin position="461"/>
        <end position="487"/>
    </location>
</feature>
<feature type="region of interest" description="Disordered" evidence="1">
    <location>
        <begin position="410"/>
        <end position="441"/>
    </location>
</feature>
<proteinExistence type="predicted"/>
<organism evidence="3 4">
    <name type="scientific">Geranomyces variabilis</name>
    <dbReference type="NCBI Taxonomy" id="109894"/>
    <lineage>
        <taxon>Eukaryota</taxon>
        <taxon>Fungi</taxon>
        <taxon>Fungi incertae sedis</taxon>
        <taxon>Chytridiomycota</taxon>
        <taxon>Chytridiomycota incertae sedis</taxon>
        <taxon>Chytridiomycetes</taxon>
        <taxon>Spizellomycetales</taxon>
        <taxon>Powellomycetaceae</taxon>
        <taxon>Geranomyces</taxon>
    </lineage>
</organism>
<feature type="compositionally biased region" description="Low complexity" evidence="1">
    <location>
        <begin position="414"/>
        <end position="429"/>
    </location>
</feature>
<keyword evidence="2" id="KW-1133">Transmembrane helix</keyword>
<feature type="compositionally biased region" description="Polar residues" evidence="1">
    <location>
        <begin position="375"/>
        <end position="391"/>
    </location>
</feature>
<evidence type="ECO:0000256" key="2">
    <source>
        <dbReference type="SAM" id="Phobius"/>
    </source>
</evidence>
<reference evidence="3" key="1">
    <citation type="submission" date="2020-05" db="EMBL/GenBank/DDBJ databases">
        <title>Phylogenomic resolution of chytrid fungi.</title>
        <authorList>
            <person name="Stajich J.E."/>
            <person name="Amses K."/>
            <person name="Simmons R."/>
            <person name="Seto K."/>
            <person name="Myers J."/>
            <person name="Bonds A."/>
            <person name="Quandt C.A."/>
            <person name="Barry K."/>
            <person name="Liu P."/>
            <person name="Grigoriev I."/>
            <person name="Longcore J.E."/>
            <person name="James T.Y."/>
        </authorList>
    </citation>
    <scope>NUCLEOTIDE SEQUENCE</scope>
    <source>
        <strain evidence="3">JEL0379</strain>
    </source>
</reference>
<feature type="region of interest" description="Disordered" evidence="1">
    <location>
        <begin position="362"/>
        <end position="391"/>
    </location>
</feature>
<gene>
    <name evidence="3" type="ORF">HDU87_008012</name>
</gene>
<feature type="transmembrane region" description="Helical" evidence="2">
    <location>
        <begin position="315"/>
        <end position="337"/>
    </location>
</feature>
<feature type="region of interest" description="Disordered" evidence="1">
    <location>
        <begin position="1"/>
        <end position="59"/>
    </location>
</feature>
<feature type="compositionally biased region" description="Low complexity" evidence="1">
    <location>
        <begin position="35"/>
        <end position="55"/>
    </location>
</feature>
<protein>
    <submittedName>
        <fullName evidence="3">Uncharacterized protein</fullName>
    </submittedName>
</protein>
<dbReference type="AlphaFoldDB" id="A0AAD5TP18"/>
<accession>A0AAD5TP18</accession>
<feature type="compositionally biased region" description="Polar residues" evidence="1">
    <location>
        <begin position="116"/>
        <end position="129"/>
    </location>
</feature>
<feature type="compositionally biased region" description="Polar residues" evidence="1">
    <location>
        <begin position="1"/>
        <end position="30"/>
    </location>
</feature>
<dbReference type="EMBL" id="JADGJQ010000008">
    <property type="protein sequence ID" value="KAJ3182673.1"/>
    <property type="molecule type" value="Genomic_DNA"/>
</dbReference>
<comment type="caution">
    <text evidence="3">The sequence shown here is derived from an EMBL/GenBank/DDBJ whole genome shotgun (WGS) entry which is preliminary data.</text>
</comment>